<evidence type="ECO:0000313" key="1">
    <source>
        <dbReference type="EMBL" id="KZS12461.1"/>
    </source>
</evidence>
<dbReference type="Proteomes" id="UP000076858">
    <property type="component" value="Unassembled WGS sequence"/>
</dbReference>
<reference evidence="1 2" key="1">
    <citation type="submission" date="2016-03" db="EMBL/GenBank/DDBJ databases">
        <title>EvidentialGene: Evidence-directed Construction of Genes on Genomes.</title>
        <authorList>
            <person name="Gilbert D.G."/>
            <person name="Choi J.-H."/>
            <person name="Mockaitis K."/>
            <person name="Colbourne J."/>
            <person name="Pfrender M."/>
        </authorList>
    </citation>
    <scope>NUCLEOTIDE SEQUENCE [LARGE SCALE GENOMIC DNA]</scope>
    <source>
        <strain evidence="1 2">Xinb3</strain>
        <tissue evidence="1">Complete organism</tissue>
    </source>
</reference>
<sequence>MDASDRFFNQMWARHIKLLSSGRKPALSLRRQKNLPWIHRKANGDYKLSTDKSISLSPSSGTYINRSLTSSLRSIGFLPSAMHRIY</sequence>
<protein>
    <submittedName>
        <fullName evidence="1">Uncharacterized protein</fullName>
    </submittedName>
</protein>
<gene>
    <name evidence="1" type="ORF">APZ42_022592</name>
</gene>
<keyword evidence="2" id="KW-1185">Reference proteome</keyword>
<dbReference type="AlphaFoldDB" id="A0A164VM84"/>
<comment type="caution">
    <text evidence="1">The sequence shown here is derived from an EMBL/GenBank/DDBJ whole genome shotgun (WGS) entry which is preliminary data.</text>
</comment>
<accession>A0A164VM84</accession>
<dbReference type="EMBL" id="LRGB01001361">
    <property type="protein sequence ID" value="KZS12461.1"/>
    <property type="molecule type" value="Genomic_DNA"/>
</dbReference>
<name>A0A164VM84_9CRUS</name>
<proteinExistence type="predicted"/>
<evidence type="ECO:0000313" key="2">
    <source>
        <dbReference type="Proteomes" id="UP000076858"/>
    </source>
</evidence>
<organism evidence="1 2">
    <name type="scientific">Daphnia magna</name>
    <dbReference type="NCBI Taxonomy" id="35525"/>
    <lineage>
        <taxon>Eukaryota</taxon>
        <taxon>Metazoa</taxon>
        <taxon>Ecdysozoa</taxon>
        <taxon>Arthropoda</taxon>
        <taxon>Crustacea</taxon>
        <taxon>Branchiopoda</taxon>
        <taxon>Diplostraca</taxon>
        <taxon>Cladocera</taxon>
        <taxon>Anomopoda</taxon>
        <taxon>Daphniidae</taxon>
        <taxon>Daphnia</taxon>
    </lineage>
</organism>